<dbReference type="Gene3D" id="3.40.395.10">
    <property type="entry name" value="Adenoviral Proteinase, Chain A"/>
    <property type="match status" value="1"/>
</dbReference>
<sequence>MAIRFHDAQLYERDLALFPRNQWLNDAAVHFYLTMIHYEMCGGADDVLLMDPAVASCMLLQCDDPEDLADLANGLDLHTKALVLLPVNDRSSFASQGTHWALLVYRQATNAFEFYDSSSNHNIDSAYELARVLLLALGQDPATATVQAMACAQQTNGVDCGIYACLTAEWISRRFVSHGATPAESLTGYVTPARVRSVRASMPSTVAALALDE</sequence>
<dbReference type="GO" id="GO:0006508">
    <property type="term" value="P:proteolysis"/>
    <property type="evidence" value="ECO:0007669"/>
    <property type="project" value="UniProtKB-KW"/>
</dbReference>
<dbReference type="PANTHER" id="PTHR46468">
    <property type="entry name" value="SENTRIN-SPECIFIC PROTEASE 8"/>
    <property type="match status" value="1"/>
</dbReference>
<dbReference type="EMBL" id="JH767135">
    <property type="protein sequence ID" value="EQC40895.1"/>
    <property type="molecule type" value="Genomic_DNA"/>
</dbReference>
<dbReference type="GO" id="GO:0019784">
    <property type="term" value="F:deNEDDylase activity"/>
    <property type="evidence" value="ECO:0007669"/>
    <property type="project" value="InterPro"/>
</dbReference>
<dbReference type="PANTHER" id="PTHR46468:SF1">
    <property type="entry name" value="SENTRIN-SPECIFIC PROTEASE 8"/>
    <property type="match status" value="1"/>
</dbReference>
<dbReference type="InParanoid" id="T0R3H5"/>
<dbReference type="VEuPathDB" id="FungiDB:SDRG_01960"/>
<reference evidence="6 7" key="1">
    <citation type="submission" date="2012-04" db="EMBL/GenBank/DDBJ databases">
        <title>The Genome Sequence of Saprolegnia declina VS20.</title>
        <authorList>
            <consortium name="The Broad Institute Genome Sequencing Platform"/>
            <person name="Russ C."/>
            <person name="Nusbaum C."/>
            <person name="Tyler B."/>
            <person name="van West P."/>
            <person name="Dieguez-Uribeondo J."/>
            <person name="de Bruijn I."/>
            <person name="Tripathy S."/>
            <person name="Jiang R."/>
            <person name="Young S.K."/>
            <person name="Zeng Q."/>
            <person name="Gargeya S."/>
            <person name="Fitzgerald M."/>
            <person name="Haas B."/>
            <person name="Abouelleil A."/>
            <person name="Alvarado L."/>
            <person name="Arachchi H.M."/>
            <person name="Berlin A."/>
            <person name="Chapman S.B."/>
            <person name="Goldberg J."/>
            <person name="Griggs A."/>
            <person name="Gujja S."/>
            <person name="Hansen M."/>
            <person name="Howarth C."/>
            <person name="Imamovic A."/>
            <person name="Larimer J."/>
            <person name="McCowen C."/>
            <person name="Montmayeur A."/>
            <person name="Murphy C."/>
            <person name="Neiman D."/>
            <person name="Pearson M."/>
            <person name="Priest M."/>
            <person name="Roberts A."/>
            <person name="Saif S."/>
            <person name="Shea T."/>
            <person name="Sisk P."/>
            <person name="Sykes S."/>
            <person name="Wortman J."/>
            <person name="Nusbaum C."/>
            <person name="Birren B."/>
        </authorList>
    </citation>
    <scope>NUCLEOTIDE SEQUENCE [LARGE SCALE GENOMIC DNA]</scope>
    <source>
        <strain evidence="6 7">VS20</strain>
    </source>
</reference>
<dbReference type="Proteomes" id="UP000030762">
    <property type="component" value="Unassembled WGS sequence"/>
</dbReference>
<evidence type="ECO:0000313" key="6">
    <source>
        <dbReference type="EMBL" id="EQC40895.1"/>
    </source>
</evidence>
<dbReference type="SUPFAM" id="SSF54001">
    <property type="entry name" value="Cysteine proteinases"/>
    <property type="match status" value="1"/>
</dbReference>
<feature type="domain" description="Ubiquitin-like protease family profile" evidence="5">
    <location>
        <begin position="8"/>
        <end position="171"/>
    </location>
</feature>
<dbReference type="Pfam" id="PF02902">
    <property type="entry name" value="Peptidase_C48"/>
    <property type="match status" value="1"/>
</dbReference>
<proteinExistence type="inferred from homology"/>
<dbReference type="eggNOG" id="KOG3246">
    <property type="taxonomic scope" value="Eukaryota"/>
</dbReference>
<keyword evidence="2" id="KW-0645">Protease</keyword>
<dbReference type="InterPro" id="IPR003653">
    <property type="entry name" value="Peptidase_C48_C"/>
</dbReference>
<evidence type="ECO:0000256" key="4">
    <source>
        <dbReference type="ARBA" id="ARBA00022807"/>
    </source>
</evidence>
<dbReference type="GO" id="GO:0000338">
    <property type="term" value="P:protein deneddylation"/>
    <property type="evidence" value="ECO:0007669"/>
    <property type="project" value="TreeGrafter"/>
</dbReference>
<dbReference type="GO" id="GO:0008234">
    <property type="term" value="F:cysteine-type peptidase activity"/>
    <property type="evidence" value="ECO:0007669"/>
    <property type="project" value="UniProtKB-KW"/>
</dbReference>
<gene>
    <name evidence="6" type="ORF">SDRG_01960</name>
</gene>
<dbReference type="AlphaFoldDB" id="T0R3H5"/>
<dbReference type="OMA" id="GFYFEYL"/>
<dbReference type="OrthoDB" id="5065855at2759"/>
<evidence type="ECO:0000256" key="2">
    <source>
        <dbReference type="ARBA" id="ARBA00022670"/>
    </source>
</evidence>
<name>T0R3H5_SAPDV</name>
<dbReference type="PROSITE" id="PS50600">
    <property type="entry name" value="ULP_PROTEASE"/>
    <property type="match status" value="1"/>
</dbReference>
<evidence type="ECO:0000313" key="7">
    <source>
        <dbReference type="Proteomes" id="UP000030762"/>
    </source>
</evidence>
<protein>
    <recommendedName>
        <fullName evidence="5">Ubiquitin-like protease family profile domain-containing protein</fullName>
    </recommendedName>
</protein>
<comment type="similarity">
    <text evidence="1">Belongs to the peptidase C48 family.</text>
</comment>
<organism evidence="6 7">
    <name type="scientific">Saprolegnia diclina (strain VS20)</name>
    <dbReference type="NCBI Taxonomy" id="1156394"/>
    <lineage>
        <taxon>Eukaryota</taxon>
        <taxon>Sar</taxon>
        <taxon>Stramenopiles</taxon>
        <taxon>Oomycota</taxon>
        <taxon>Saprolegniomycetes</taxon>
        <taxon>Saprolegniales</taxon>
        <taxon>Saprolegniaceae</taxon>
        <taxon>Saprolegnia</taxon>
    </lineage>
</organism>
<dbReference type="RefSeq" id="XP_008605739.1">
    <property type="nucleotide sequence ID" value="XM_008607517.1"/>
</dbReference>
<dbReference type="InterPro" id="IPR038765">
    <property type="entry name" value="Papain-like_cys_pep_sf"/>
</dbReference>
<evidence type="ECO:0000259" key="5">
    <source>
        <dbReference type="PROSITE" id="PS50600"/>
    </source>
</evidence>
<dbReference type="GeneID" id="19942687"/>
<keyword evidence="7" id="KW-1185">Reference proteome</keyword>
<keyword evidence="3" id="KW-0378">Hydrolase</keyword>
<accession>T0R3H5</accession>
<evidence type="ECO:0000256" key="1">
    <source>
        <dbReference type="ARBA" id="ARBA00005234"/>
    </source>
</evidence>
<dbReference type="InterPro" id="IPR044613">
    <property type="entry name" value="Nep1/2-like"/>
</dbReference>
<dbReference type="STRING" id="1156394.T0R3H5"/>
<evidence type="ECO:0000256" key="3">
    <source>
        <dbReference type="ARBA" id="ARBA00022801"/>
    </source>
</evidence>
<keyword evidence="4" id="KW-0788">Thiol protease</keyword>